<dbReference type="RefSeq" id="WP_231332166.1">
    <property type="nucleotide sequence ID" value="NZ_CP059572.1"/>
</dbReference>
<dbReference type="EMBL" id="CP059572">
    <property type="protein sequence ID" value="QXJ25953.1"/>
    <property type="molecule type" value="Genomic_DNA"/>
</dbReference>
<sequence length="142" mass="15332">MKQRITQLPGTADAIADHLHHHNITGTRGSARDCPLSRYFADGAPPGSVICVDTDPAEVQIKEGERNGMKIDTLPLPPPVAEFIHRFDHGQYGWLKDPGTGHRPQEPGDAVALLIGTNDTSTEDAPEAGTREDIEDDVECDG</sequence>
<evidence type="ECO:0000313" key="3">
    <source>
        <dbReference type="Proteomes" id="UP001049518"/>
    </source>
</evidence>
<dbReference type="Proteomes" id="UP001049518">
    <property type="component" value="Chromosome"/>
</dbReference>
<feature type="compositionally biased region" description="Acidic residues" evidence="1">
    <location>
        <begin position="133"/>
        <end position="142"/>
    </location>
</feature>
<organism evidence="2 3">
    <name type="scientific">Actinomadura graeca</name>
    <dbReference type="NCBI Taxonomy" id="2750812"/>
    <lineage>
        <taxon>Bacteria</taxon>
        <taxon>Bacillati</taxon>
        <taxon>Actinomycetota</taxon>
        <taxon>Actinomycetes</taxon>
        <taxon>Streptosporangiales</taxon>
        <taxon>Thermomonosporaceae</taxon>
        <taxon>Actinomadura</taxon>
    </lineage>
</organism>
<accession>A0ABX8R533</accession>
<feature type="region of interest" description="Disordered" evidence="1">
    <location>
        <begin position="117"/>
        <end position="142"/>
    </location>
</feature>
<evidence type="ECO:0000313" key="2">
    <source>
        <dbReference type="EMBL" id="QXJ25953.1"/>
    </source>
</evidence>
<name>A0ABX8R533_9ACTN</name>
<keyword evidence="3" id="KW-1185">Reference proteome</keyword>
<gene>
    <name evidence="2" type="ORF">AGRA3207_007522</name>
</gene>
<evidence type="ECO:0000256" key="1">
    <source>
        <dbReference type="SAM" id="MobiDB-lite"/>
    </source>
</evidence>
<protein>
    <submittedName>
        <fullName evidence="2">Uncharacterized protein</fullName>
    </submittedName>
</protein>
<reference evidence="2" key="1">
    <citation type="submission" date="2020-07" db="EMBL/GenBank/DDBJ databases">
        <authorList>
            <person name="Tarantini F.S."/>
            <person name="Hong K.W."/>
            <person name="Chan K.G."/>
        </authorList>
    </citation>
    <scope>NUCLEOTIDE SEQUENCE</scope>
    <source>
        <strain evidence="2">32-07</strain>
    </source>
</reference>
<proteinExistence type="predicted"/>